<dbReference type="EMBL" id="ASPP01008119">
    <property type="protein sequence ID" value="ETO26054.1"/>
    <property type="molecule type" value="Genomic_DNA"/>
</dbReference>
<dbReference type="InterPro" id="IPR027484">
    <property type="entry name" value="PInositol-4-P-5-kinase_N"/>
</dbReference>
<name>X6NK04_RETFI</name>
<dbReference type="Proteomes" id="UP000023152">
    <property type="component" value="Unassembled WGS sequence"/>
</dbReference>
<comment type="caution">
    <text evidence="2">The sequence shown here is derived from an EMBL/GenBank/DDBJ whole genome shotgun (WGS) entry which is preliminary data.</text>
</comment>
<accession>X6NK04</accession>
<gene>
    <name evidence="2" type="ORF">RFI_11084</name>
</gene>
<evidence type="ECO:0000313" key="3">
    <source>
        <dbReference type="Proteomes" id="UP000023152"/>
    </source>
</evidence>
<keyword evidence="3" id="KW-1185">Reference proteome</keyword>
<keyword evidence="1" id="KW-1133">Transmembrane helix</keyword>
<dbReference type="Gene3D" id="3.30.800.10">
    <property type="entry name" value="Phosphatidylinositol Phosphate Kinase II Beta"/>
    <property type="match status" value="1"/>
</dbReference>
<keyword evidence="1" id="KW-0472">Membrane</keyword>
<evidence type="ECO:0000313" key="2">
    <source>
        <dbReference type="EMBL" id="ETO26054.1"/>
    </source>
</evidence>
<protein>
    <submittedName>
        <fullName evidence="2">Uncharacterized protein</fullName>
    </submittedName>
</protein>
<reference evidence="2 3" key="1">
    <citation type="journal article" date="2013" name="Curr. Biol.">
        <title>The Genome of the Foraminiferan Reticulomyxa filosa.</title>
        <authorList>
            <person name="Glockner G."/>
            <person name="Hulsmann N."/>
            <person name="Schleicher M."/>
            <person name="Noegel A.A."/>
            <person name="Eichinger L."/>
            <person name="Gallinger C."/>
            <person name="Pawlowski J."/>
            <person name="Sierra R."/>
            <person name="Euteneuer U."/>
            <person name="Pillet L."/>
            <person name="Moustafa A."/>
            <person name="Platzer M."/>
            <person name="Groth M."/>
            <person name="Szafranski K."/>
            <person name="Schliwa M."/>
        </authorList>
    </citation>
    <scope>NUCLEOTIDE SEQUENCE [LARGE SCALE GENOMIC DNA]</scope>
</reference>
<feature type="transmembrane region" description="Helical" evidence="1">
    <location>
        <begin position="200"/>
        <end position="223"/>
    </location>
</feature>
<evidence type="ECO:0000256" key="1">
    <source>
        <dbReference type="SAM" id="Phobius"/>
    </source>
</evidence>
<keyword evidence="1" id="KW-0812">Transmembrane</keyword>
<organism evidence="2 3">
    <name type="scientific">Reticulomyxa filosa</name>
    <dbReference type="NCBI Taxonomy" id="46433"/>
    <lineage>
        <taxon>Eukaryota</taxon>
        <taxon>Sar</taxon>
        <taxon>Rhizaria</taxon>
        <taxon>Retaria</taxon>
        <taxon>Foraminifera</taxon>
        <taxon>Monothalamids</taxon>
        <taxon>Reticulomyxidae</taxon>
        <taxon>Reticulomyxa</taxon>
    </lineage>
</organism>
<proteinExistence type="predicted"/>
<sequence length="226" mass="26007">MYNADSLSMKQSQDDRHTINRALRREVLALTTDGIAQSVEKTKILAQKTGITAMTIPSQDLYPSSINDVSILAASSQRPEEKVEETDVVEKKSKQLKVESPINYTESLVPSSEEEKEVQQEREFTDYAPLAFRFLRKRLLDLNEKDYVDSIIPPTVLQQKDVLDAKFGEGIFVLLCFFFFELSKRKLLNEPRKKKKQQKIIHIFVCFGMKVDLVHFSILLTAADFW</sequence>
<dbReference type="AlphaFoldDB" id="X6NK04"/>